<dbReference type="EMBL" id="CAKOFQ010006666">
    <property type="protein sequence ID" value="CAH1956619.1"/>
    <property type="molecule type" value="Genomic_DNA"/>
</dbReference>
<gene>
    <name evidence="1" type="ORF">ACAOBT_LOCUS1670</name>
</gene>
<dbReference type="InterPro" id="IPR036397">
    <property type="entry name" value="RNaseH_sf"/>
</dbReference>
<evidence type="ECO:0000313" key="2">
    <source>
        <dbReference type="Proteomes" id="UP001152888"/>
    </source>
</evidence>
<dbReference type="GO" id="GO:0003676">
    <property type="term" value="F:nucleic acid binding"/>
    <property type="evidence" value="ECO:0007669"/>
    <property type="project" value="InterPro"/>
</dbReference>
<dbReference type="PANTHER" id="PTHR47326">
    <property type="entry name" value="TRANSPOSABLE ELEMENT TC3 TRANSPOSASE-LIKE PROTEIN"/>
    <property type="match status" value="1"/>
</dbReference>
<name>A0A9P0NW95_ACAOB</name>
<dbReference type="PANTHER" id="PTHR47326:SF1">
    <property type="entry name" value="HTH PSQ-TYPE DOMAIN-CONTAINING PROTEIN"/>
    <property type="match status" value="1"/>
</dbReference>
<dbReference type="Proteomes" id="UP001152888">
    <property type="component" value="Unassembled WGS sequence"/>
</dbReference>
<sequence>MNHRNYNFYIWKFACVANKTDKSSCVSGNFNMRNFDNTHQFPQSSYSTCSIILDVLNTKISTSLDGATCQTATETMDLLRDKFGVSVISRNEPHNWPPRSCDLTPLDLFFVRVC</sequence>
<organism evidence="1 2">
    <name type="scientific">Acanthoscelides obtectus</name>
    <name type="common">Bean weevil</name>
    <name type="synonym">Bruchus obtectus</name>
    <dbReference type="NCBI Taxonomy" id="200917"/>
    <lineage>
        <taxon>Eukaryota</taxon>
        <taxon>Metazoa</taxon>
        <taxon>Ecdysozoa</taxon>
        <taxon>Arthropoda</taxon>
        <taxon>Hexapoda</taxon>
        <taxon>Insecta</taxon>
        <taxon>Pterygota</taxon>
        <taxon>Neoptera</taxon>
        <taxon>Endopterygota</taxon>
        <taxon>Coleoptera</taxon>
        <taxon>Polyphaga</taxon>
        <taxon>Cucujiformia</taxon>
        <taxon>Chrysomeloidea</taxon>
        <taxon>Chrysomelidae</taxon>
        <taxon>Bruchinae</taxon>
        <taxon>Bruchini</taxon>
        <taxon>Acanthoscelides</taxon>
    </lineage>
</organism>
<proteinExistence type="predicted"/>
<protein>
    <submittedName>
        <fullName evidence="1">Uncharacterized protein</fullName>
    </submittedName>
</protein>
<keyword evidence="2" id="KW-1185">Reference proteome</keyword>
<comment type="caution">
    <text evidence="1">The sequence shown here is derived from an EMBL/GenBank/DDBJ whole genome shotgun (WGS) entry which is preliminary data.</text>
</comment>
<evidence type="ECO:0000313" key="1">
    <source>
        <dbReference type="EMBL" id="CAH1956619.1"/>
    </source>
</evidence>
<reference evidence="1" key="1">
    <citation type="submission" date="2022-03" db="EMBL/GenBank/DDBJ databases">
        <authorList>
            <person name="Sayadi A."/>
        </authorList>
    </citation>
    <scope>NUCLEOTIDE SEQUENCE</scope>
</reference>
<dbReference type="OrthoDB" id="428346at2759"/>
<dbReference type="Gene3D" id="3.30.420.10">
    <property type="entry name" value="Ribonuclease H-like superfamily/Ribonuclease H"/>
    <property type="match status" value="1"/>
</dbReference>
<accession>A0A9P0NW95</accession>
<dbReference type="AlphaFoldDB" id="A0A9P0NW95"/>